<dbReference type="KEGG" id="spar:SPRG_17333"/>
<evidence type="ECO:0000313" key="2">
    <source>
        <dbReference type="Proteomes" id="UP000030745"/>
    </source>
</evidence>
<feature type="non-terminal residue" evidence="1">
    <location>
        <position position="153"/>
    </location>
</feature>
<dbReference type="InterPro" id="IPR036612">
    <property type="entry name" value="KH_dom_type_1_sf"/>
</dbReference>
<name>A0A067BFU8_SAPPC</name>
<evidence type="ECO:0000313" key="1">
    <source>
        <dbReference type="EMBL" id="KDO17239.1"/>
    </source>
</evidence>
<dbReference type="SUPFAM" id="SSF54791">
    <property type="entry name" value="Eukaryotic type KH-domain (KH-domain type I)"/>
    <property type="match status" value="1"/>
</dbReference>
<dbReference type="OrthoDB" id="79660at2759"/>
<dbReference type="VEuPathDB" id="FungiDB:SPRG_17333"/>
<protein>
    <recommendedName>
        <fullName evidence="3">K Homology domain-containing protein</fullName>
    </recommendedName>
</protein>
<organism evidence="1 2">
    <name type="scientific">Saprolegnia parasitica (strain CBS 223.65)</name>
    <dbReference type="NCBI Taxonomy" id="695850"/>
    <lineage>
        <taxon>Eukaryota</taxon>
        <taxon>Sar</taxon>
        <taxon>Stramenopiles</taxon>
        <taxon>Oomycota</taxon>
        <taxon>Saprolegniomycetes</taxon>
        <taxon>Saprolegniales</taxon>
        <taxon>Saprolegniaceae</taxon>
        <taxon>Saprolegnia</taxon>
    </lineage>
</organism>
<evidence type="ECO:0008006" key="3">
    <source>
        <dbReference type="Google" id="ProtNLM"/>
    </source>
</evidence>
<sequence>MAWTTCEVLVPKTIGRRDVDGTDVRAIASEARCKVHVEAPHLSPVANTRLLVVAGDPDQVGRALAAAMDHIQRLYAEARRLPCTATYRYVYGKASLYISSHFANVLSSRRDLVDALLVDGSGNVSIAPTEEMSIGVTKRQVQVMGTEPEVHAI</sequence>
<gene>
    <name evidence="1" type="ORF">SPRG_17333</name>
</gene>
<accession>A0A067BFU8</accession>
<reference evidence="1 2" key="1">
    <citation type="journal article" date="2013" name="PLoS Genet.">
        <title>Distinctive expansion of potential virulence genes in the genome of the oomycete fish pathogen Saprolegnia parasitica.</title>
        <authorList>
            <person name="Jiang R.H."/>
            <person name="de Bruijn I."/>
            <person name="Haas B.J."/>
            <person name="Belmonte R."/>
            <person name="Lobach L."/>
            <person name="Christie J."/>
            <person name="van den Ackerveken G."/>
            <person name="Bottin A."/>
            <person name="Bulone V."/>
            <person name="Diaz-Moreno S.M."/>
            <person name="Dumas B."/>
            <person name="Fan L."/>
            <person name="Gaulin E."/>
            <person name="Govers F."/>
            <person name="Grenville-Briggs L.J."/>
            <person name="Horner N.R."/>
            <person name="Levin J.Z."/>
            <person name="Mammella M."/>
            <person name="Meijer H.J."/>
            <person name="Morris P."/>
            <person name="Nusbaum C."/>
            <person name="Oome S."/>
            <person name="Phillips A.J."/>
            <person name="van Rooyen D."/>
            <person name="Rzeszutek E."/>
            <person name="Saraiva M."/>
            <person name="Secombes C.J."/>
            <person name="Seidl M.F."/>
            <person name="Snel B."/>
            <person name="Stassen J.H."/>
            <person name="Sykes S."/>
            <person name="Tripathy S."/>
            <person name="van den Berg H."/>
            <person name="Vega-Arreguin J.C."/>
            <person name="Wawra S."/>
            <person name="Young S.K."/>
            <person name="Zeng Q."/>
            <person name="Dieguez-Uribeondo J."/>
            <person name="Russ C."/>
            <person name="Tyler B.M."/>
            <person name="van West P."/>
        </authorList>
    </citation>
    <scope>NUCLEOTIDE SEQUENCE [LARGE SCALE GENOMIC DNA]</scope>
    <source>
        <strain evidence="1 2">CBS 223.65</strain>
    </source>
</reference>
<dbReference type="AlphaFoldDB" id="A0A067BFU8"/>
<dbReference type="GO" id="GO:0003723">
    <property type="term" value="F:RNA binding"/>
    <property type="evidence" value="ECO:0007669"/>
    <property type="project" value="InterPro"/>
</dbReference>
<dbReference type="EMBL" id="KK583727">
    <property type="protein sequence ID" value="KDO17239.1"/>
    <property type="molecule type" value="Genomic_DNA"/>
</dbReference>
<keyword evidence="2" id="KW-1185">Reference proteome</keyword>
<dbReference type="GeneID" id="24138878"/>
<proteinExistence type="predicted"/>
<dbReference type="Proteomes" id="UP000030745">
    <property type="component" value="Unassembled WGS sequence"/>
</dbReference>
<dbReference type="RefSeq" id="XP_012212051.1">
    <property type="nucleotide sequence ID" value="XM_012356661.1"/>
</dbReference>